<dbReference type="Gene3D" id="1.10.579.10">
    <property type="entry name" value="DNA Cyclobutane Dipyrimidine Photolyase, subunit A, domain 3"/>
    <property type="match status" value="1"/>
</dbReference>
<dbReference type="EnsemblProtists" id="PYU1_T011582">
    <property type="protein sequence ID" value="PYU1_T011582"/>
    <property type="gene ID" value="PYU1_G011556"/>
</dbReference>
<dbReference type="HOGENOM" id="CLU_019336_0_0_1"/>
<evidence type="ECO:0000313" key="2">
    <source>
        <dbReference type="Proteomes" id="UP000019132"/>
    </source>
</evidence>
<reference evidence="1" key="3">
    <citation type="submission" date="2015-02" db="UniProtKB">
        <authorList>
            <consortium name="EnsemblProtists"/>
        </authorList>
    </citation>
    <scope>IDENTIFICATION</scope>
    <source>
        <strain evidence="1">DAOM BR144</strain>
    </source>
</reference>
<dbReference type="STRING" id="431595.K3X2Y3"/>
<reference evidence="2" key="1">
    <citation type="journal article" date="2010" name="Genome Biol.">
        <title>Genome sequence of the necrotrophic plant pathogen Pythium ultimum reveals original pathogenicity mechanisms and effector repertoire.</title>
        <authorList>
            <person name="Levesque C.A."/>
            <person name="Brouwer H."/>
            <person name="Cano L."/>
            <person name="Hamilton J.P."/>
            <person name="Holt C."/>
            <person name="Huitema E."/>
            <person name="Raffaele S."/>
            <person name="Robideau G.P."/>
            <person name="Thines M."/>
            <person name="Win J."/>
            <person name="Zerillo M.M."/>
            <person name="Beakes G.W."/>
            <person name="Boore J.L."/>
            <person name="Busam D."/>
            <person name="Dumas B."/>
            <person name="Ferriera S."/>
            <person name="Fuerstenberg S.I."/>
            <person name="Gachon C.M."/>
            <person name="Gaulin E."/>
            <person name="Govers F."/>
            <person name="Grenville-Briggs L."/>
            <person name="Horner N."/>
            <person name="Hostetler J."/>
            <person name="Jiang R.H."/>
            <person name="Johnson J."/>
            <person name="Krajaejun T."/>
            <person name="Lin H."/>
            <person name="Meijer H.J."/>
            <person name="Moore B."/>
            <person name="Morris P."/>
            <person name="Phuntmart V."/>
            <person name="Puiu D."/>
            <person name="Shetty J."/>
            <person name="Stajich J.E."/>
            <person name="Tripathy S."/>
            <person name="Wawra S."/>
            <person name="van West P."/>
            <person name="Whitty B.R."/>
            <person name="Coutinho P.M."/>
            <person name="Henrissat B."/>
            <person name="Martin F."/>
            <person name="Thomas P.D."/>
            <person name="Tyler B.M."/>
            <person name="De Vries R.P."/>
            <person name="Kamoun S."/>
            <person name="Yandell M."/>
            <person name="Tisserat N."/>
            <person name="Buell C.R."/>
        </authorList>
    </citation>
    <scope>NUCLEOTIDE SEQUENCE</scope>
    <source>
        <strain evidence="2">DAOM:BR144</strain>
    </source>
</reference>
<reference evidence="2" key="2">
    <citation type="submission" date="2010-04" db="EMBL/GenBank/DDBJ databases">
        <authorList>
            <person name="Buell R."/>
            <person name="Hamilton J."/>
            <person name="Hostetler J."/>
        </authorList>
    </citation>
    <scope>NUCLEOTIDE SEQUENCE [LARGE SCALE GENOMIC DNA]</scope>
    <source>
        <strain evidence="2">DAOM:BR144</strain>
    </source>
</reference>
<name>K3X2Y3_GLOUD</name>
<evidence type="ECO:0000313" key="1">
    <source>
        <dbReference type="EnsemblProtists" id="PYU1_T011582"/>
    </source>
</evidence>
<dbReference type="eggNOG" id="ENOG502R0UY">
    <property type="taxonomic scope" value="Eukaryota"/>
</dbReference>
<organism evidence="1 2">
    <name type="scientific">Globisporangium ultimum (strain ATCC 200006 / CBS 805.95 / DAOM BR144)</name>
    <name type="common">Pythium ultimum</name>
    <dbReference type="NCBI Taxonomy" id="431595"/>
    <lineage>
        <taxon>Eukaryota</taxon>
        <taxon>Sar</taxon>
        <taxon>Stramenopiles</taxon>
        <taxon>Oomycota</taxon>
        <taxon>Peronosporomycetes</taxon>
        <taxon>Pythiales</taxon>
        <taxon>Pythiaceae</taxon>
        <taxon>Globisporangium</taxon>
    </lineage>
</organism>
<dbReference type="EMBL" id="GL376571">
    <property type="status" value="NOT_ANNOTATED_CDS"/>
    <property type="molecule type" value="Genomic_DNA"/>
</dbReference>
<evidence type="ECO:0008006" key="3">
    <source>
        <dbReference type="Google" id="ProtNLM"/>
    </source>
</evidence>
<sequence length="508" mass="56743">MRNTLRVMHGNFALETALHLSQRLTIPVVTLCLVPSAIVYPTCHASNVDDAYARWSFADIHQQFQRVGLPFIGVTGKSSRKRLRYQDDRNDEGFALFKLLDIFSPHAVVTDNAFDVHAMRDLDQLSQFLHATPTSSPWALVAIDSSSCIPICSKSDKVQSTLRSRGEQYLHEDDFGREYAKYSQNDFQPYAFTAIGKVPAKLAVSESDCVDRVQLALLLRDLRLEQVDWSIIESMNTQNSPEMAPFSEMDALQKLDRLLTGFSDRPAIQAELQGGGVMSLLPYIRHGTLFSGHVIRQISAAISSQPPPRTAQARKALAALKKPDSESALLAPAYGSFAKCFALDWLHAFSASSSALDAYSVVLPTWINNDTKFGAGTTSGQKNDPDLGAAIYDPYELESARTNDLYWNDIQKFLTEHRYIHPLLIVYWSYRILQWSVSSRAAIAMIESLLHKNALGASSSPDAIFGVWNQLFRLGTPALMSENEDTVSTFQRLMDQEVSSQPRLQLHF</sequence>
<dbReference type="OMA" id="PPWEAAT"/>
<dbReference type="VEuPathDB" id="FungiDB:PYU1_G011556"/>
<accession>K3X2Y3</accession>
<dbReference type="AlphaFoldDB" id="K3X2Y3"/>
<dbReference type="Proteomes" id="UP000019132">
    <property type="component" value="Unassembled WGS sequence"/>
</dbReference>
<proteinExistence type="predicted"/>
<protein>
    <recommendedName>
        <fullName evidence="3">Photolyase/cryptochrome alpha/beta domain-containing protein</fullName>
    </recommendedName>
</protein>
<keyword evidence="2" id="KW-1185">Reference proteome</keyword>
<dbReference type="InParanoid" id="K3X2Y3"/>